<gene>
    <name evidence="2" type="ORF">AURDEDRAFT_177792</name>
</gene>
<protein>
    <submittedName>
        <fullName evidence="2">Uncharacterized protein</fullName>
    </submittedName>
</protein>
<dbReference type="AlphaFoldDB" id="J0D383"/>
<sequence>MLYETMAPTSALPALAATPRSSRTHWKALGDRGDALRDHGLRPHLLSPHSQRPAGPRARIGRHWETLEMLCETMAPTSALPALATPRRSSRTHWKALGDPGDALRDHGMSIYHLVLFLALLFD</sequence>
<organism evidence="2 3">
    <name type="scientific">Auricularia subglabra (strain TFB-10046 / SS5)</name>
    <name type="common">White-rot fungus</name>
    <name type="synonym">Auricularia delicata (strain TFB10046)</name>
    <dbReference type="NCBI Taxonomy" id="717982"/>
    <lineage>
        <taxon>Eukaryota</taxon>
        <taxon>Fungi</taxon>
        <taxon>Dikarya</taxon>
        <taxon>Basidiomycota</taxon>
        <taxon>Agaricomycotina</taxon>
        <taxon>Agaricomycetes</taxon>
        <taxon>Auriculariales</taxon>
        <taxon>Auriculariaceae</taxon>
        <taxon>Auricularia</taxon>
    </lineage>
</organism>
<dbReference type="Proteomes" id="UP000006514">
    <property type="component" value="Unassembled WGS sequence"/>
</dbReference>
<dbReference type="InParanoid" id="J0D383"/>
<accession>J0D383</accession>
<evidence type="ECO:0000256" key="1">
    <source>
        <dbReference type="SAM" id="MobiDB-lite"/>
    </source>
</evidence>
<evidence type="ECO:0000313" key="3">
    <source>
        <dbReference type="Proteomes" id="UP000006514"/>
    </source>
</evidence>
<proteinExistence type="predicted"/>
<dbReference type="EMBL" id="JH688422">
    <property type="protein sequence ID" value="EJD33127.1"/>
    <property type="molecule type" value="Genomic_DNA"/>
</dbReference>
<evidence type="ECO:0000313" key="2">
    <source>
        <dbReference type="EMBL" id="EJD33127.1"/>
    </source>
</evidence>
<name>J0D383_AURST</name>
<reference evidence="3" key="1">
    <citation type="journal article" date="2012" name="Science">
        <title>The Paleozoic origin of enzymatic lignin decomposition reconstructed from 31 fungal genomes.</title>
        <authorList>
            <person name="Floudas D."/>
            <person name="Binder M."/>
            <person name="Riley R."/>
            <person name="Barry K."/>
            <person name="Blanchette R.A."/>
            <person name="Henrissat B."/>
            <person name="Martinez A.T."/>
            <person name="Otillar R."/>
            <person name="Spatafora J.W."/>
            <person name="Yadav J.S."/>
            <person name="Aerts A."/>
            <person name="Benoit I."/>
            <person name="Boyd A."/>
            <person name="Carlson A."/>
            <person name="Copeland A."/>
            <person name="Coutinho P.M."/>
            <person name="de Vries R.P."/>
            <person name="Ferreira P."/>
            <person name="Findley K."/>
            <person name="Foster B."/>
            <person name="Gaskell J."/>
            <person name="Glotzer D."/>
            <person name="Gorecki P."/>
            <person name="Heitman J."/>
            <person name="Hesse C."/>
            <person name="Hori C."/>
            <person name="Igarashi K."/>
            <person name="Jurgens J.A."/>
            <person name="Kallen N."/>
            <person name="Kersten P."/>
            <person name="Kohler A."/>
            <person name="Kuees U."/>
            <person name="Kumar T.K.A."/>
            <person name="Kuo A."/>
            <person name="LaButti K."/>
            <person name="Larrondo L.F."/>
            <person name="Lindquist E."/>
            <person name="Ling A."/>
            <person name="Lombard V."/>
            <person name="Lucas S."/>
            <person name="Lundell T."/>
            <person name="Martin R."/>
            <person name="McLaughlin D.J."/>
            <person name="Morgenstern I."/>
            <person name="Morin E."/>
            <person name="Murat C."/>
            <person name="Nagy L.G."/>
            <person name="Nolan M."/>
            <person name="Ohm R.A."/>
            <person name="Patyshakuliyeva A."/>
            <person name="Rokas A."/>
            <person name="Ruiz-Duenas F.J."/>
            <person name="Sabat G."/>
            <person name="Salamov A."/>
            <person name="Samejima M."/>
            <person name="Schmutz J."/>
            <person name="Slot J.C."/>
            <person name="St John F."/>
            <person name="Stenlid J."/>
            <person name="Sun H."/>
            <person name="Sun S."/>
            <person name="Syed K."/>
            <person name="Tsang A."/>
            <person name="Wiebenga A."/>
            <person name="Young D."/>
            <person name="Pisabarro A."/>
            <person name="Eastwood D.C."/>
            <person name="Martin F."/>
            <person name="Cullen D."/>
            <person name="Grigoriev I.V."/>
            <person name="Hibbett D.S."/>
        </authorList>
    </citation>
    <scope>NUCLEOTIDE SEQUENCE [LARGE SCALE GENOMIC DNA]</scope>
    <source>
        <strain evidence="3">TFB10046</strain>
    </source>
</reference>
<dbReference type="KEGG" id="adl:AURDEDRAFT_177792"/>
<feature type="region of interest" description="Disordered" evidence="1">
    <location>
        <begin position="37"/>
        <end position="57"/>
    </location>
</feature>
<keyword evidence="3" id="KW-1185">Reference proteome</keyword>